<reference evidence="9 10" key="1">
    <citation type="journal article" date="2015" name="Sci. Rep.">
        <title>Genome of the facultative scuticociliatosis pathogen Pseudocohnilembus persalinus provides insight into its virulence through horizontal gene transfer.</title>
        <authorList>
            <person name="Xiong J."/>
            <person name="Wang G."/>
            <person name="Cheng J."/>
            <person name="Tian M."/>
            <person name="Pan X."/>
            <person name="Warren A."/>
            <person name="Jiang C."/>
            <person name="Yuan D."/>
            <person name="Miao W."/>
        </authorList>
    </citation>
    <scope>NUCLEOTIDE SEQUENCE [LARGE SCALE GENOMIC DNA]</scope>
    <source>
        <strain evidence="9">36N120E</strain>
    </source>
</reference>
<dbReference type="Pfam" id="PF00171">
    <property type="entry name" value="Aldedh"/>
    <property type="match status" value="1"/>
</dbReference>
<dbReference type="CDD" id="cd07087">
    <property type="entry name" value="ALDH_F3-13-14_CALDH-like"/>
    <property type="match status" value="1"/>
</dbReference>
<dbReference type="InterPro" id="IPR015590">
    <property type="entry name" value="Aldehyde_DH_dom"/>
</dbReference>
<dbReference type="InterPro" id="IPR016162">
    <property type="entry name" value="Ald_DH_N"/>
</dbReference>
<evidence type="ECO:0000313" key="9">
    <source>
        <dbReference type="EMBL" id="KRX00114.1"/>
    </source>
</evidence>
<evidence type="ECO:0000256" key="2">
    <source>
        <dbReference type="ARBA" id="ARBA00023002"/>
    </source>
</evidence>
<protein>
    <recommendedName>
        <fullName evidence="4">Aldehyde dehydrogenase</fullName>
    </recommendedName>
</protein>
<proteinExistence type="inferred from homology"/>
<evidence type="ECO:0000313" key="10">
    <source>
        <dbReference type="Proteomes" id="UP000054937"/>
    </source>
</evidence>
<dbReference type="Gene3D" id="3.40.309.10">
    <property type="entry name" value="Aldehyde Dehydrogenase, Chain A, domain 2"/>
    <property type="match status" value="1"/>
</dbReference>
<evidence type="ECO:0000256" key="4">
    <source>
        <dbReference type="PIRNR" id="PIRNR036492"/>
    </source>
</evidence>
<dbReference type="PANTHER" id="PTHR43570">
    <property type="entry name" value="ALDEHYDE DEHYDROGENASE"/>
    <property type="match status" value="1"/>
</dbReference>
<dbReference type="InterPro" id="IPR012394">
    <property type="entry name" value="Aldehyde_DH_NAD(P)"/>
</dbReference>
<evidence type="ECO:0000256" key="3">
    <source>
        <dbReference type="ARBA" id="ARBA00023027"/>
    </source>
</evidence>
<dbReference type="GO" id="GO:0004029">
    <property type="term" value="F:aldehyde dehydrogenase (NAD+) activity"/>
    <property type="evidence" value="ECO:0007669"/>
    <property type="project" value="TreeGrafter"/>
</dbReference>
<dbReference type="InterPro" id="IPR016160">
    <property type="entry name" value="Ald_DH_CS_CYS"/>
</dbReference>
<dbReference type="PANTHER" id="PTHR43570:SF16">
    <property type="entry name" value="ALDEHYDE DEHYDROGENASE TYPE III, ISOFORM Q"/>
    <property type="match status" value="1"/>
</dbReference>
<feature type="active site" evidence="5 6">
    <location>
        <position position="215"/>
    </location>
</feature>
<sequence>MIEDKPEIVKPALTELKKNFLTGQTKDLKFRKKQIQNMLQGLKDLEPEFNQALIKDLGASEFFSKIFNVASSKADIEHTLHGFEKWAQPKKYDTSMLTGPASSYVQFEPFGVALIIGAWNYPLFLTLCPAAQAIAAGNCVIVKPSEMAPESSKVVAKLFGKYLDPRFYRVLEGGYKVVNECTHSPFDLILFTGSSEKGKLVAKAAAENLVPCILELGGKSPTIVDKDVNMENAILRITQGRFLNAGQTCIAADFVLCHESVIDEFTRRIKEKVREFYGEDASKSNAYCKIINEMHTERIKSLLDENHGGKIITGGKVIVNQRYVEPTVILNPRPDSKMMQEEIFGPILPIIPFKHIDQAIQFVNDRPKPLVLYYFGKQNKDKVNQQTSSGNYSINECVFHCANSDLVFGGVQNSGMGGYHGQMGFENMSHKKGIFNKLPINSFPFNARYPPYTAGRQKILLTLFDYMNISQAKTLRNLGFVLSIGISYGIYRSGYLTPFINSMKPYISETFNKLSKL</sequence>
<dbReference type="GO" id="GO:0005737">
    <property type="term" value="C:cytoplasm"/>
    <property type="evidence" value="ECO:0007669"/>
    <property type="project" value="TreeGrafter"/>
</dbReference>
<dbReference type="OrthoDB" id="440325at2759"/>
<dbReference type="FunFam" id="3.40.309.10:FF:000003">
    <property type="entry name" value="Aldehyde dehydrogenase"/>
    <property type="match status" value="1"/>
</dbReference>
<comment type="caution">
    <text evidence="9">The sequence shown here is derived from an EMBL/GenBank/DDBJ whole genome shotgun (WGS) entry which is preliminary data.</text>
</comment>
<organism evidence="9 10">
    <name type="scientific">Pseudocohnilembus persalinus</name>
    <name type="common">Ciliate</name>
    <dbReference type="NCBI Taxonomy" id="266149"/>
    <lineage>
        <taxon>Eukaryota</taxon>
        <taxon>Sar</taxon>
        <taxon>Alveolata</taxon>
        <taxon>Ciliophora</taxon>
        <taxon>Intramacronucleata</taxon>
        <taxon>Oligohymenophorea</taxon>
        <taxon>Scuticociliatia</taxon>
        <taxon>Philasterida</taxon>
        <taxon>Pseudocohnilembidae</taxon>
        <taxon>Pseudocohnilembus</taxon>
    </lineage>
</organism>
<dbReference type="Gene3D" id="3.40.605.10">
    <property type="entry name" value="Aldehyde Dehydrogenase, Chain A, domain 1"/>
    <property type="match status" value="1"/>
</dbReference>
<dbReference type="FunFam" id="3.40.605.10:FF:000004">
    <property type="entry name" value="Aldehyde dehydrogenase"/>
    <property type="match status" value="1"/>
</dbReference>
<gene>
    <name evidence="9" type="ORF">PPERSA_07221</name>
</gene>
<dbReference type="InterPro" id="IPR016163">
    <property type="entry name" value="Ald_DH_C"/>
</dbReference>
<evidence type="ECO:0000256" key="1">
    <source>
        <dbReference type="ARBA" id="ARBA00009986"/>
    </source>
</evidence>
<dbReference type="OMA" id="EIDWCKQ"/>
<dbReference type="PROSITE" id="PS00070">
    <property type="entry name" value="ALDEHYDE_DEHYDR_CYS"/>
    <property type="match status" value="1"/>
</dbReference>
<dbReference type="InParanoid" id="A0A0V0QD45"/>
<dbReference type="PIRSF" id="PIRSF036492">
    <property type="entry name" value="ALDH"/>
    <property type="match status" value="1"/>
</dbReference>
<name>A0A0V0QD45_PSEPJ</name>
<dbReference type="InterPro" id="IPR016161">
    <property type="entry name" value="Ald_DH/histidinol_DH"/>
</dbReference>
<dbReference type="Proteomes" id="UP000054937">
    <property type="component" value="Unassembled WGS sequence"/>
</dbReference>
<keyword evidence="2 4" id="KW-0560">Oxidoreductase</keyword>
<dbReference type="SUPFAM" id="SSF53720">
    <property type="entry name" value="ALDH-like"/>
    <property type="match status" value="1"/>
</dbReference>
<comment type="similarity">
    <text evidence="1 4 7">Belongs to the aldehyde dehydrogenase family.</text>
</comment>
<evidence type="ECO:0000256" key="7">
    <source>
        <dbReference type="RuleBase" id="RU003345"/>
    </source>
</evidence>
<dbReference type="EMBL" id="LDAU01000195">
    <property type="protein sequence ID" value="KRX00114.1"/>
    <property type="molecule type" value="Genomic_DNA"/>
</dbReference>
<evidence type="ECO:0000256" key="5">
    <source>
        <dbReference type="PIRSR" id="PIRSR036492-1"/>
    </source>
</evidence>
<dbReference type="AlphaFoldDB" id="A0A0V0QD45"/>
<evidence type="ECO:0000256" key="6">
    <source>
        <dbReference type="PROSITE-ProRule" id="PRU10007"/>
    </source>
</evidence>
<feature type="domain" description="Aldehyde dehydrogenase" evidence="8">
    <location>
        <begin position="11"/>
        <end position="432"/>
    </location>
</feature>
<evidence type="ECO:0000259" key="8">
    <source>
        <dbReference type="Pfam" id="PF00171"/>
    </source>
</evidence>
<keyword evidence="10" id="KW-1185">Reference proteome</keyword>
<dbReference type="PROSITE" id="PS00687">
    <property type="entry name" value="ALDEHYDE_DEHYDR_GLU"/>
    <property type="match status" value="1"/>
</dbReference>
<dbReference type="GO" id="GO:0006081">
    <property type="term" value="P:aldehyde metabolic process"/>
    <property type="evidence" value="ECO:0007669"/>
    <property type="project" value="InterPro"/>
</dbReference>
<feature type="active site" evidence="5">
    <location>
        <position position="249"/>
    </location>
</feature>
<keyword evidence="3" id="KW-0520">NAD</keyword>
<accession>A0A0V0QD45</accession>
<dbReference type="InterPro" id="IPR029510">
    <property type="entry name" value="Ald_DH_CS_GLU"/>
</dbReference>